<sequence>MSVVTLGTLNARTEINSSSNGNNIQRYLEQRSSTLGKGKEKRSQRIHMMNTYLILEPAPVESCSFVSVVYFLVFNIGEASMLPLADSLMFLRPVVTPLSFYLVDELRDLITRVDPFMIRREENPPDGPAVPESSDLVPLGPTTAFSSTRSSGEKGEGASGGGGGSTSEGGCKLPRRNEKRSDPTKSGGEGKVAAAAAAAALSSVEEPGEALSLAADAFFSHRRFRLEWASLSDSNSRLRVEYVEAESIPVLELSSGTEESSTSQ</sequence>
<proteinExistence type="predicted"/>
<feature type="region of interest" description="Disordered" evidence="1">
    <location>
        <begin position="119"/>
        <end position="191"/>
    </location>
</feature>
<reference evidence="2 3" key="1">
    <citation type="submission" date="2014-04" db="EMBL/GenBank/DDBJ databases">
        <authorList>
            <consortium name="DOE Joint Genome Institute"/>
            <person name="Kuo A."/>
            <person name="Kohler A."/>
            <person name="Nagy L.G."/>
            <person name="Floudas D."/>
            <person name="Copeland A."/>
            <person name="Barry K.W."/>
            <person name="Cichocki N."/>
            <person name="Veneault-Fourrey C."/>
            <person name="LaButti K."/>
            <person name="Lindquist E.A."/>
            <person name="Lipzen A."/>
            <person name="Lundell T."/>
            <person name="Morin E."/>
            <person name="Murat C."/>
            <person name="Sun H."/>
            <person name="Tunlid A."/>
            <person name="Henrissat B."/>
            <person name="Grigoriev I.V."/>
            <person name="Hibbett D.S."/>
            <person name="Martin F."/>
            <person name="Nordberg H.P."/>
            <person name="Cantor M.N."/>
            <person name="Hua S.X."/>
        </authorList>
    </citation>
    <scope>NUCLEOTIDE SEQUENCE [LARGE SCALE GENOMIC DNA]</scope>
    <source>
        <strain evidence="2 3">Foug A</strain>
    </source>
</reference>
<evidence type="ECO:0000256" key="1">
    <source>
        <dbReference type="SAM" id="MobiDB-lite"/>
    </source>
</evidence>
<evidence type="ECO:0000313" key="3">
    <source>
        <dbReference type="Proteomes" id="UP000053989"/>
    </source>
</evidence>
<dbReference type="InParanoid" id="A0A0C3CP09"/>
<dbReference type="EMBL" id="KN822495">
    <property type="protein sequence ID" value="KIM50345.1"/>
    <property type="molecule type" value="Genomic_DNA"/>
</dbReference>
<organism evidence="2 3">
    <name type="scientific">Scleroderma citrinum Foug A</name>
    <dbReference type="NCBI Taxonomy" id="1036808"/>
    <lineage>
        <taxon>Eukaryota</taxon>
        <taxon>Fungi</taxon>
        <taxon>Dikarya</taxon>
        <taxon>Basidiomycota</taxon>
        <taxon>Agaricomycotina</taxon>
        <taxon>Agaricomycetes</taxon>
        <taxon>Agaricomycetidae</taxon>
        <taxon>Boletales</taxon>
        <taxon>Sclerodermatineae</taxon>
        <taxon>Sclerodermataceae</taxon>
        <taxon>Scleroderma</taxon>
    </lineage>
</organism>
<gene>
    <name evidence="2" type="ORF">SCLCIDRAFT_12354</name>
</gene>
<reference evidence="3" key="2">
    <citation type="submission" date="2015-01" db="EMBL/GenBank/DDBJ databases">
        <title>Evolutionary Origins and Diversification of the Mycorrhizal Mutualists.</title>
        <authorList>
            <consortium name="DOE Joint Genome Institute"/>
            <consortium name="Mycorrhizal Genomics Consortium"/>
            <person name="Kohler A."/>
            <person name="Kuo A."/>
            <person name="Nagy L.G."/>
            <person name="Floudas D."/>
            <person name="Copeland A."/>
            <person name="Barry K.W."/>
            <person name="Cichocki N."/>
            <person name="Veneault-Fourrey C."/>
            <person name="LaButti K."/>
            <person name="Lindquist E.A."/>
            <person name="Lipzen A."/>
            <person name="Lundell T."/>
            <person name="Morin E."/>
            <person name="Murat C."/>
            <person name="Riley R."/>
            <person name="Ohm R."/>
            <person name="Sun H."/>
            <person name="Tunlid A."/>
            <person name="Henrissat B."/>
            <person name="Grigoriev I.V."/>
            <person name="Hibbett D.S."/>
            <person name="Martin F."/>
        </authorList>
    </citation>
    <scope>NUCLEOTIDE SEQUENCE [LARGE SCALE GENOMIC DNA]</scope>
    <source>
        <strain evidence="3">Foug A</strain>
    </source>
</reference>
<name>A0A0C3CP09_9AGAM</name>
<evidence type="ECO:0000313" key="2">
    <source>
        <dbReference type="EMBL" id="KIM50345.1"/>
    </source>
</evidence>
<feature type="compositionally biased region" description="Gly residues" evidence="1">
    <location>
        <begin position="157"/>
        <end position="167"/>
    </location>
</feature>
<dbReference type="AlphaFoldDB" id="A0A0C3CP09"/>
<keyword evidence="3" id="KW-1185">Reference proteome</keyword>
<accession>A0A0C3CP09</accession>
<protein>
    <submittedName>
        <fullName evidence="2">Uncharacterized protein</fullName>
    </submittedName>
</protein>
<dbReference type="HOGENOM" id="CLU_1054338_0_0_1"/>
<dbReference type="Proteomes" id="UP000053989">
    <property type="component" value="Unassembled WGS sequence"/>
</dbReference>